<keyword evidence="2" id="KW-1185">Reference proteome</keyword>
<dbReference type="EMBL" id="LT669839">
    <property type="protein sequence ID" value="SHD77342.1"/>
    <property type="molecule type" value="Genomic_DNA"/>
</dbReference>
<proteinExistence type="predicted"/>
<dbReference type="Gene3D" id="1.20.1090.10">
    <property type="entry name" value="Dehydroquinate synthase-like - alpha domain"/>
    <property type="match status" value="1"/>
</dbReference>
<reference evidence="1 2" key="1">
    <citation type="submission" date="2016-11" db="EMBL/GenBank/DDBJ databases">
        <authorList>
            <person name="Manzoor S."/>
        </authorList>
    </citation>
    <scope>NUCLEOTIDE SEQUENCE [LARGE SCALE GENOMIC DNA]</scope>
    <source>
        <strain evidence="1">Clostridium ultunense strain Esp</strain>
    </source>
</reference>
<sequence length="54" mass="6115">MPATLKKANIDNKIFYTTIEEMSEIAIEDPCTKDNPIKIKIEDIANILKKAYAC</sequence>
<dbReference type="SUPFAM" id="SSF56796">
    <property type="entry name" value="Dehydroquinate synthase-like"/>
    <property type="match status" value="1"/>
</dbReference>
<dbReference type="Proteomes" id="UP000245423">
    <property type="component" value="Chromosome 1"/>
</dbReference>
<gene>
    <name evidence="1" type="ORF">CUESP1_1985</name>
</gene>
<dbReference type="RefSeq" id="WP_005583711.1">
    <property type="nucleotide sequence ID" value="NZ_LT669839.1"/>
</dbReference>
<dbReference type="AlphaFoldDB" id="M1ZIY3"/>
<evidence type="ECO:0000313" key="1">
    <source>
        <dbReference type="EMBL" id="SHD77342.1"/>
    </source>
</evidence>
<evidence type="ECO:0008006" key="3">
    <source>
        <dbReference type="Google" id="ProtNLM"/>
    </source>
</evidence>
<name>M1ZIY3_9FIRM</name>
<protein>
    <recommendedName>
        <fullName evidence="3">Alcohol dehydrogenase iron-type/glycerol dehydrogenase GldA domain-containing protein</fullName>
    </recommendedName>
</protein>
<dbReference type="HOGENOM" id="CLU_3042280_0_0_9"/>
<evidence type="ECO:0000313" key="2">
    <source>
        <dbReference type="Proteomes" id="UP000245423"/>
    </source>
</evidence>
<organism evidence="1 2">
    <name type="scientific">[Clostridium] ultunense Esp</name>
    <dbReference type="NCBI Taxonomy" id="1288971"/>
    <lineage>
        <taxon>Bacteria</taxon>
        <taxon>Bacillati</taxon>
        <taxon>Bacillota</taxon>
        <taxon>Tissierellia</taxon>
        <taxon>Tissierellales</taxon>
        <taxon>Tepidimicrobiaceae</taxon>
        <taxon>Schnuerera</taxon>
    </lineage>
</organism>
<accession>M1ZIY3</accession>